<dbReference type="Proteomes" id="UP000199766">
    <property type="component" value="Unassembled WGS sequence"/>
</dbReference>
<dbReference type="InterPro" id="IPR019999">
    <property type="entry name" value="Anth_synth_I-like"/>
</dbReference>
<protein>
    <submittedName>
        <fullName evidence="2">Para-aminobenzoate synthetase / 4-amino-4-deoxychorismate lyase</fullName>
    </submittedName>
</protein>
<dbReference type="Gene3D" id="3.30.470.10">
    <property type="match status" value="1"/>
</dbReference>
<gene>
    <name evidence="2" type="ORF">SAMN02982919_01230</name>
</gene>
<dbReference type="Gene3D" id="3.60.120.10">
    <property type="entry name" value="Anthranilate synthase"/>
    <property type="match status" value="1"/>
</dbReference>
<sequence length="593" mass="64599">MPVRLTAQLDFSDPHAGPDAPRLRHTFGTPRQVLTAHTWAEVPTVLDSVQAAAAAGAWCLGYLRYEAAAAFDTALRTHPADGPLAWFALYDQALPWPDNAETVPAPRLHWQPTLTRSAFDTALHQIQQAIANGEYYQVNYTAPMLARIEDDQATAAPALFAALQRAQPGGYAAYLDTGDTQVLSVSPELFFDWHCHTDSGQILARPMKGTAPRGSTPEQDAAQATALRTSPKERAENVMIVDLLRNDLSRIASPGSVQVPQLFHTQALPAVWQMTSDVQARTRAGTTLAQVFAALFPCGSITGAPKVRAMQAITALESGPRGIYCGALGVVRPDTAGGIRATFNVPIRTVVLQGGQARCGIGSGITASAQASAEWNEWRHKRAFVEQASMPFDLLETLALEQGQWRYGAHHLARLHSAAQHFSYPWDMARVQQCLNDLAQTHPQGCWRVRLLLNASGQPSAQAFALEPSPVQVRLQLAAQPLAEAHGPFVRHKTTRRVHYEAFAPSTADIYDTVLYNQEGEITECTRGNVAMLIDGQWVTPALHCGLLPGVGRAVALHEGRLREAVIRLEDMPKIQAWAFINSLRGWISAQLA</sequence>
<dbReference type="InterPro" id="IPR043132">
    <property type="entry name" value="BCAT-like_C"/>
</dbReference>
<dbReference type="Pfam" id="PF00425">
    <property type="entry name" value="Chorismate_bind"/>
    <property type="match status" value="1"/>
</dbReference>
<dbReference type="SUPFAM" id="SSF56322">
    <property type="entry name" value="ADC synthase"/>
    <property type="match status" value="1"/>
</dbReference>
<dbReference type="GO" id="GO:0000162">
    <property type="term" value="P:L-tryptophan biosynthetic process"/>
    <property type="evidence" value="ECO:0007669"/>
    <property type="project" value="TreeGrafter"/>
</dbReference>
<reference evidence="2 3" key="1">
    <citation type="submission" date="2016-10" db="EMBL/GenBank/DDBJ databases">
        <authorList>
            <person name="de Groot N.N."/>
        </authorList>
    </citation>
    <scope>NUCLEOTIDE SEQUENCE [LARGE SCALE GENOMIC DNA]</scope>
    <source>
        <strain evidence="2 3">ATCC 35958</strain>
    </source>
</reference>
<dbReference type="EMBL" id="FOGD01000002">
    <property type="protein sequence ID" value="SEQ78696.1"/>
    <property type="molecule type" value="Genomic_DNA"/>
</dbReference>
<dbReference type="STRING" id="180197.SAMN02982919_01230"/>
<dbReference type="InterPro" id="IPR043131">
    <property type="entry name" value="BCAT-like_N"/>
</dbReference>
<dbReference type="PRINTS" id="PR00095">
    <property type="entry name" value="ANTSNTHASEI"/>
</dbReference>
<dbReference type="NCBIfam" id="TIGR00553">
    <property type="entry name" value="pabB"/>
    <property type="match status" value="1"/>
</dbReference>
<keyword evidence="2" id="KW-0456">Lyase</keyword>
<dbReference type="InterPro" id="IPR005802">
    <property type="entry name" value="ADC_synth_comp_1"/>
</dbReference>
<evidence type="ECO:0000313" key="2">
    <source>
        <dbReference type="EMBL" id="SEQ78696.1"/>
    </source>
</evidence>
<dbReference type="InterPro" id="IPR015890">
    <property type="entry name" value="Chorismate_C"/>
</dbReference>
<dbReference type="Pfam" id="PF01063">
    <property type="entry name" value="Aminotran_4"/>
    <property type="match status" value="1"/>
</dbReference>
<dbReference type="SUPFAM" id="SSF56752">
    <property type="entry name" value="D-aminoacid aminotransferase-like PLP-dependent enzymes"/>
    <property type="match status" value="1"/>
</dbReference>
<organism evidence="2 3">
    <name type="scientific">Giesbergeria anulus</name>
    <dbReference type="NCBI Taxonomy" id="180197"/>
    <lineage>
        <taxon>Bacteria</taxon>
        <taxon>Pseudomonadati</taxon>
        <taxon>Pseudomonadota</taxon>
        <taxon>Betaproteobacteria</taxon>
        <taxon>Burkholderiales</taxon>
        <taxon>Comamonadaceae</taxon>
        <taxon>Giesbergeria</taxon>
    </lineage>
</organism>
<evidence type="ECO:0000259" key="1">
    <source>
        <dbReference type="Pfam" id="PF00425"/>
    </source>
</evidence>
<dbReference type="GO" id="GO:0016829">
    <property type="term" value="F:lyase activity"/>
    <property type="evidence" value="ECO:0007669"/>
    <property type="project" value="UniProtKB-KW"/>
</dbReference>
<proteinExistence type="predicted"/>
<accession>A0A1H9IVW6</accession>
<dbReference type="InterPro" id="IPR001544">
    <property type="entry name" value="Aminotrans_IV"/>
</dbReference>
<dbReference type="GO" id="GO:0046820">
    <property type="term" value="F:4-amino-4-deoxychorismate synthase activity"/>
    <property type="evidence" value="ECO:0007669"/>
    <property type="project" value="TreeGrafter"/>
</dbReference>
<dbReference type="Gene3D" id="3.20.10.10">
    <property type="entry name" value="D-amino Acid Aminotransferase, subunit A, domain 2"/>
    <property type="match status" value="1"/>
</dbReference>
<keyword evidence="3" id="KW-1185">Reference proteome</keyword>
<dbReference type="OrthoDB" id="9803598at2"/>
<feature type="domain" description="Chorismate-utilising enzyme C-terminal" evidence="1">
    <location>
        <begin position="117"/>
        <end position="381"/>
    </location>
</feature>
<name>A0A1H9IVW6_9BURK</name>
<dbReference type="GO" id="GO:0009396">
    <property type="term" value="P:folic acid-containing compound biosynthetic process"/>
    <property type="evidence" value="ECO:0007669"/>
    <property type="project" value="InterPro"/>
</dbReference>
<dbReference type="PANTHER" id="PTHR11236:SF50">
    <property type="entry name" value="AMINODEOXYCHORISMATE SYNTHASE COMPONENT 1"/>
    <property type="match status" value="1"/>
</dbReference>
<dbReference type="InterPro" id="IPR005801">
    <property type="entry name" value="ADC_synthase"/>
</dbReference>
<dbReference type="RefSeq" id="WP_091454373.1">
    <property type="nucleotide sequence ID" value="NZ_FOGD01000002.1"/>
</dbReference>
<dbReference type="AlphaFoldDB" id="A0A1H9IVW6"/>
<dbReference type="PANTHER" id="PTHR11236">
    <property type="entry name" value="AMINOBENZOATE/ANTHRANILATE SYNTHASE"/>
    <property type="match status" value="1"/>
</dbReference>
<evidence type="ECO:0000313" key="3">
    <source>
        <dbReference type="Proteomes" id="UP000199766"/>
    </source>
</evidence>
<dbReference type="InterPro" id="IPR036038">
    <property type="entry name" value="Aminotransferase-like"/>
</dbReference>